<dbReference type="Proteomes" id="UP000275727">
    <property type="component" value="Chromosome"/>
</dbReference>
<keyword evidence="8" id="KW-0378">Hydrolase</keyword>
<evidence type="ECO:0000256" key="1">
    <source>
        <dbReference type="ARBA" id="ARBA00022490"/>
    </source>
</evidence>
<proteinExistence type="inferred from homology"/>
<dbReference type="SUPFAM" id="SSF46929">
    <property type="entry name" value="DNA helicase RuvA subunit, C-terminal domain"/>
    <property type="match status" value="1"/>
</dbReference>
<dbReference type="SUPFAM" id="SSF50249">
    <property type="entry name" value="Nucleic acid-binding proteins"/>
    <property type="match status" value="1"/>
</dbReference>
<comment type="subunit">
    <text evidence="6">Homotetramer. Forms an RuvA(8)-RuvB(12)-Holliday junction (HJ) complex. HJ DNA is sandwiched between 2 RuvA tetramers; dsDNA enters through RuvA and exits via RuvB. An RuvB hexamer assembles on each DNA strand where it exits the tetramer. Each RuvB hexamer is contacted by two RuvA subunits (via domain III) on 2 adjacent RuvB subunits; this complex drives branch migration. In the full resolvosome a probable DNA-RuvA(4)-RuvB(12)-RuvC(2) complex forms which resolves the HJ.</text>
</comment>
<protein>
    <recommendedName>
        <fullName evidence="6">Holliday junction branch migration complex subunit RuvA</fullName>
    </recommendedName>
</protein>
<evidence type="ECO:0000259" key="7">
    <source>
        <dbReference type="SMART" id="SM00278"/>
    </source>
</evidence>
<keyword evidence="11" id="KW-1185">Reference proteome</keyword>
<dbReference type="Proteomes" id="UP000276029">
    <property type="component" value="Unassembled WGS sequence"/>
</dbReference>
<comment type="subcellular location">
    <subcellularLocation>
        <location evidence="6">Cytoplasm</location>
    </subcellularLocation>
</comment>
<comment type="function">
    <text evidence="6">The RuvA-RuvB-RuvC complex processes Holliday junction (HJ) DNA during genetic recombination and DNA repair, while the RuvA-RuvB complex plays an important role in the rescue of blocked DNA replication forks via replication fork reversal (RFR). RuvA specifically binds to HJ cruciform DNA, conferring on it an open structure. The RuvB hexamer acts as an ATP-dependent pump, pulling dsDNA into and through the RuvAB complex. HJ branch migration allows RuvC to scan DNA until it finds its consensus sequence, where it cleaves and resolves the cruciform DNA.</text>
</comment>
<dbReference type="InterPro" id="IPR013849">
    <property type="entry name" value="DNA_helicase_Holl-junc_RuvA_I"/>
</dbReference>
<dbReference type="KEGG" id="smic:SmB9_11140"/>
<evidence type="ECO:0000313" key="10">
    <source>
        <dbReference type="Proteomes" id="UP000275727"/>
    </source>
</evidence>
<comment type="domain">
    <text evidence="6">Has three domains with a flexible linker between the domains II and III and assumes an 'L' shape. Domain III is highly mobile and contacts RuvB.</text>
</comment>
<keyword evidence="5 6" id="KW-0234">DNA repair</keyword>
<dbReference type="EMBL" id="RBWX01000007">
    <property type="protein sequence ID" value="RKS90541.1"/>
    <property type="molecule type" value="Genomic_DNA"/>
</dbReference>
<feature type="domain" description="Helix-hairpin-helix DNA-binding motif class 1" evidence="7">
    <location>
        <begin position="73"/>
        <end position="92"/>
    </location>
</feature>
<feature type="region of interest" description="Domain III" evidence="6">
    <location>
        <begin position="155"/>
        <end position="202"/>
    </location>
</feature>
<evidence type="ECO:0000256" key="6">
    <source>
        <dbReference type="HAMAP-Rule" id="MF_00031"/>
    </source>
</evidence>
<feature type="region of interest" description="Domain I" evidence="6">
    <location>
        <begin position="1"/>
        <end position="64"/>
    </location>
</feature>
<dbReference type="GO" id="GO:0005524">
    <property type="term" value="F:ATP binding"/>
    <property type="evidence" value="ECO:0007669"/>
    <property type="project" value="InterPro"/>
</dbReference>
<dbReference type="GO" id="GO:0005737">
    <property type="term" value="C:cytoplasm"/>
    <property type="evidence" value="ECO:0007669"/>
    <property type="project" value="UniProtKB-SubCell"/>
</dbReference>
<dbReference type="GO" id="GO:0048476">
    <property type="term" value="C:Holliday junction resolvase complex"/>
    <property type="evidence" value="ECO:0007669"/>
    <property type="project" value="UniProtKB-UniRule"/>
</dbReference>
<evidence type="ECO:0000313" key="9">
    <source>
        <dbReference type="EMBL" id="RKS90541.1"/>
    </source>
</evidence>
<organism evidence="8 10">
    <name type="scientific">Sphingosinicella microcystinivorans</name>
    <dbReference type="NCBI Taxonomy" id="335406"/>
    <lineage>
        <taxon>Bacteria</taxon>
        <taxon>Pseudomonadati</taxon>
        <taxon>Pseudomonadota</taxon>
        <taxon>Alphaproteobacteria</taxon>
        <taxon>Sphingomonadales</taxon>
        <taxon>Sphingosinicellaceae</taxon>
        <taxon>Sphingosinicella</taxon>
    </lineage>
</organism>
<sequence>MIAKLKGLLDTVNADAAVIDVNGVGYLVAASTKTLASLGGVGTAVSVHIETHVREDAIQLFGFVSERERDWFRLLQTVQGVGAKVALAILSVLTPDELHAAIANRDKTMVGRASGVGPKLAERIVNELKDKAGGIAGATIPVGGFAAAAPKGGLAADALSALANLGYKPAEANRVVTAAIEEAGEGADVGTVVRLALKKAAR</sequence>
<dbReference type="RefSeq" id="WP_121047080.1">
    <property type="nucleotide sequence ID" value="NZ_AP018711.1"/>
</dbReference>
<dbReference type="GO" id="GO:0006310">
    <property type="term" value="P:DNA recombination"/>
    <property type="evidence" value="ECO:0007669"/>
    <property type="project" value="UniProtKB-UniRule"/>
</dbReference>
<dbReference type="EMBL" id="AP018711">
    <property type="protein sequence ID" value="BBE33456.1"/>
    <property type="molecule type" value="Genomic_DNA"/>
</dbReference>
<dbReference type="Pfam" id="PF14520">
    <property type="entry name" value="HHH_5"/>
    <property type="match status" value="1"/>
</dbReference>
<dbReference type="InterPro" id="IPR010994">
    <property type="entry name" value="RuvA_2-like"/>
</dbReference>
<dbReference type="GO" id="GO:0009378">
    <property type="term" value="F:four-way junction helicase activity"/>
    <property type="evidence" value="ECO:0007669"/>
    <property type="project" value="InterPro"/>
</dbReference>
<dbReference type="AlphaFoldDB" id="A0AAD1D464"/>
<dbReference type="Gene3D" id="1.10.150.20">
    <property type="entry name" value="5' to 3' exonuclease, C-terminal subdomain"/>
    <property type="match status" value="1"/>
</dbReference>
<dbReference type="InterPro" id="IPR011114">
    <property type="entry name" value="RuvA_C"/>
</dbReference>
<dbReference type="InterPro" id="IPR003583">
    <property type="entry name" value="Hlx-hairpin-Hlx_DNA-bd_motif"/>
</dbReference>
<evidence type="ECO:0000313" key="8">
    <source>
        <dbReference type="EMBL" id="BBE33456.1"/>
    </source>
</evidence>
<comment type="caution">
    <text evidence="6">Lacks conserved residue(s) required for the propagation of feature annotation.</text>
</comment>
<reference evidence="8 10" key="1">
    <citation type="submission" date="2018-06" db="EMBL/GenBank/DDBJ databases">
        <title>Complete Genome Sequence of the Microcystin-Degrading Bacterium Sphingosinicella microcystinivorans Strain B-9.</title>
        <authorList>
            <person name="Jin H."/>
            <person name="Nishizawa T."/>
            <person name="Guo Y."/>
            <person name="Nishizawa A."/>
            <person name="Park H."/>
            <person name="Kato H."/>
            <person name="Tsuji K."/>
            <person name="Harada K."/>
        </authorList>
    </citation>
    <scope>NUCLEOTIDE SEQUENCE [LARGE SCALE GENOMIC DNA]</scope>
    <source>
        <strain evidence="8 10">B9</strain>
    </source>
</reference>
<dbReference type="SUPFAM" id="SSF47781">
    <property type="entry name" value="RuvA domain 2-like"/>
    <property type="match status" value="1"/>
</dbReference>
<dbReference type="Gene3D" id="2.40.50.140">
    <property type="entry name" value="Nucleic acid-binding proteins"/>
    <property type="match status" value="1"/>
</dbReference>
<evidence type="ECO:0000313" key="11">
    <source>
        <dbReference type="Proteomes" id="UP000276029"/>
    </source>
</evidence>
<dbReference type="SMART" id="SM00278">
    <property type="entry name" value="HhH1"/>
    <property type="match status" value="2"/>
</dbReference>
<dbReference type="Pfam" id="PF01330">
    <property type="entry name" value="RuvA_N"/>
    <property type="match status" value="1"/>
</dbReference>
<comment type="similarity">
    <text evidence="6">Belongs to the RuvA family.</text>
</comment>
<evidence type="ECO:0000256" key="3">
    <source>
        <dbReference type="ARBA" id="ARBA00023125"/>
    </source>
</evidence>
<keyword evidence="4 6" id="KW-0233">DNA recombination</keyword>
<dbReference type="InterPro" id="IPR000085">
    <property type="entry name" value="RuvA"/>
</dbReference>
<feature type="domain" description="Helix-hairpin-helix DNA-binding motif class 1" evidence="7">
    <location>
        <begin position="108"/>
        <end position="127"/>
    </location>
</feature>
<gene>
    <name evidence="6 8" type="primary">ruvA</name>
    <name evidence="9" type="ORF">DFR51_0072</name>
    <name evidence="8" type="ORF">SmB9_11140</name>
</gene>
<reference evidence="9 11" key="2">
    <citation type="submission" date="2018-10" db="EMBL/GenBank/DDBJ databases">
        <title>Genomic Encyclopedia of Type Strains, Phase IV (KMG-IV): sequencing the most valuable type-strain genomes for metagenomic binning, comparative biology and taxonomic classification.</title>
        <authorList>
            <person name="Goeker M."/>
        </authorList>
    </citation>
    <scope>NUCLEOTIDE SEQUENCE [LARGE SCALE GENOMIC DNA]</scope>
    <source>
        <strain evidence="9 11">DSM 19791</strain>
    </source>
</reference>
<dbReference type="GO" id="GO:0000400">
    <property type="term" value="F:four-way junction DNA binding"/>
    <property type="evidence" value="ECO:0007669"/>
    <property type="project" value="UniProtKB-UniRule"/>
</dbReference>
<keyword evidence="1 6" id="KW-0963">Cytoplasm</keyword>
<evidence type="ECO:0000256" key="5">
    <source>
        <dbReference type="ARBA" id="ARBA00023204"/>
    </source>
</evidence>
<dbReference type="HAMAP" id="MF_00031">
    <property type="entry name" value="DNA_HJ_migration_RuvA"/>
    <property type="match status" value="1"/>
</dbReference>
<keyword evidence="8" id="KW-0347">Helicase</keyword>
<dbReference type="InterPro" id="IPR036267">
    <property type="entry name" value="RuvA_C_sf"/>
</dbReference>
<dbReference type="NCBIfam" id="TIGR00084">
    <property type="entry name" value="ruvA"/>
    <property type="match status" value="1"/>
</dbReference>
<dbReference type="Pfam" id="PF07499">
    <property type="entry name" value="RuvA_C"/>
    <property type="match status" value="1"/>
</dbReference>
<dbReference type="InterPro" id="IPR012340">
    <property type="entry name" value="NA-bd_OB-fold"/>
</dbReference>
<dbReference type="Gene3D" id="1.10.8.10">
    <property type="entry name" value="DNA helicase RuvA subunit, C-terminal domain"/>
    <property type="match status" value="1"/>
</dbReference>
<dbReference type="GO" id="GO:0006281">
    <property type="term" value="P:DNA repair"/>
    <property type="evidence" value="ECO:0007669"/>
    <property type="project" value="UniProtKB-UniRule"/>
</dbReference>
<accession>A0AAD1D464</accession>
<name>A0AAD1D464_SPHMI</name>
<keyword evidence="2 6" id="KW-0227">DNA damage</keyword>
<dbReference type="GO" id="GO:0009379">
    <property type="term" value="C:Holliday junction helicase complex"/>
    <property type="evidence" value="ECO:0007669"/>
    <property type="project" value="InterPro"/>
</dbReference>
<keyword evidence="3 6" id="KW-0238">DNA-binding</keyword>
<keyword evidence="8" id="KW-0547">Nucleotide-binding</keyword>
<evidence type="ECO:0000256" key="2">
    <source>
        <dbReference type="ARBA" id="ARBA00022763"/>
    </source>
</evidence>
<evidence type="ECO:0000256" key="4">
    <source>
        <dbReference type="ARBA" id="ARBA00023172"/>
    </source>
</evidence>
<keyword evidence="8" id="KW-0067">ATP-binding</keyword>